<sequence>MSYRNQPPPLVIYDNVNQYRETSSDTSDSSLPPLETRESMNPPASPHIPTLPATTRTQAPLQSAAQPLSGFQEREPTMPPYPGPLVSSKLVKIKPMDKNFGYDGTGMTIEKFIKRYEDAGETDGASARDLAKQIIPFIKGLELQEEIEDMSGYEERNWELLKTQLLNRFGSSLPLVKYTRQDLKLLISAANASGGIKTLEQFKIFRTKFESITHYLVRMGYSSHLEESRELLLEALHEDLESAVTRELIRDNKMLTSKDGGDILPDTNTLISYIVKEVQTLSVMERRQFWKESNHQPLPKQTKLKQASPFSQQTPVSQPTSTVQPPSAPNPPPYQTTQEPSNQMKDLVRKFESFTAGRMPPPHLPAGPPFPQRFPGSSPYYSGPPQNNPGPPQNYSGPPSHYSGPPQGYQSQQGPYRNPTYKCFYCFQLDHPSYSCQIFSEDEKKGAVKKNGRDYYLPDNTPITWDPRRPVKSVVDNFKPPVAAVTTSFGQLEEVSPSEYTTYEADLGKRTRSGKEYEEAPTSGKKGKQDHGSVMDVDDEIFRIANTPLSELDPSPQSSSSPSNKVRFQQPSGSEKQVPVSKEKPVKKTYLEKPLAKAYPGVEEDTAERILAEGQLTLTIGQLLAVSDKLADAVRKKISSRRVPIGEASSNAVGIEKEEEEDAPENSLHYSCPLGYVNISINDQSRHALLDTGSMVNIIPLGLAQQLGLLITEKVMNLKGIGGHMSKIIGVAEKVPVYLGTILVYVHLCVAEGDVQFVLGKPFLIDASANIKYDAGKGESLAIKDSKGQTYLVPIAHLKKHRTEPTLPANLATKDFLSQGQDFPFNP</sequence>
<feature type="compositionally biased region" description="Low complexity" evidence="1">
    <location>
        <begin position="393"/>
        <end position="414"/>
    </location>
</feature>
<feature type="region of interest" description="Disordered" evidence="1">
    <location>
        <begin position="1"/>
        <end position="82"/>
    </location>
</feature>
<feature type="compositionally biased region" description="Polar residues" evidence="1">
    <location>
        <begin position="564"/>
        <end position="575"/>
    </location>
</feature>
<name>A0A0L0UQT5_9BASI</name>
<feature type="compositionally biased region" description="Low complexity" evidence="1">
    <location>
        <begin position="375"/>
        <end position="385"/>
    </location>
</feature>
<keyword evidence="3" id="KW-1185">Reference proteome</keyword>
<dbReference type="CDD" id="cd00303">
    <property type="entry name" value="retropepsin_like"/>
    <property type="match status" value="1"/>
</dbReference>
<dbReference type="AlphaFoldDB" id="A0A0L0UQT5"/>
<evidence type="ECO:0000313" key="3">
    <source>
        <dbReference type="Proteomes" id="UP000054564"/>
    </source>
</evidence>
<dbReference type="Gene3D" id="2.40.70.10">
    <property type="entry name" value="Acid Proteases"/>
    <property type="match status" value="1"/>
</dbReference>
<dbReference type="Proteomes" id="UP000054564">
    <property type="component" value="Unassembled WGS sequence"/>
</dbReference>
<protein>
    <submittedName>
        <fullName evidence="2">Uncharacterized protein</fullName>
    </submittedName>
</protein>
<dbReference type="InterPro" id="IPR021109">
    <property type="entry name" value="Peptidase_aspartic_dom_sf"/>
</dbReference>
<feature type="compositionally biased region" description="Low complexity" evidence="1">
    <location>
        <begin position="554"/>
        <end position="563"/>
    </location>
</feature>
<feature type="region of interest" description="Disordered" evidence="1">
    <location>
        <begin position="292"/>
        <end position="342"/>
    </location>
</feature>
<accession>A0A0L0UQT5</accession>
<organism evidence="2 3">
    <name type="scientific">Puccinia striiformis f. sp. tritici PST-78</name>
    <dbReference type="NCBI Taxonomy" id="1165861"/>
    <lineage>
        <taxon>Eukaryota</taxon>
        <taxon>Fungi</taxon>
        <taxon>Dikarya</taxon>
        <taxon>Basidiomycota</taxon>
        <taxon>Pucciniomycotina</taxon>
        <taxon>Pucciniomycetes</taxon>
        <taxon>Pucciniales</taxon>
        <taxon>Pucciniaceae</taxon>
        <taxon>Puccinia</taxon>
    </lineage>
</organism>
<dbReference type="STRING" id="1165861.A0A0L0UQT5"/>
<comment type="caution">
    <text evidence="2">The sequence shown here is derived from an EMBL/GenBank/DDBJ whole genome shotgun (WGS) entry which is preliminary data.</text>
</comment>
<feature type="compositionally biased region" description="Pro residues" evidence="1">
    <location>
        <begin position="359"/>
        <end position="372"/>
    </location>
</feature>
<feature type="region of interest" description="Disordered" evidence="1">
    <location>
        <begin position="548"/>
        <end position="586"/>
    </location>
</feature>
<feature type="compositionally biased region" description="Pro residues" evidence="1">
    <location>
        <begin position="1"/>
        <end position="10"/>
    </location>
</feature>
<evidence type="ECO:0000256" key="1">
    <source>
        <dbReference type="SAM" id="MobiDB-lite"/>
    </source>
</evidence>
<feature type="region of interest" description="Disordered" evidence="1">
    <location>
        <begin position="355"/>
        <end position="414"/>
    </location>
</feature>
<feature type="region of interest" description="Disordered" evidence="1">
    <location>
        <begin position="497"/>
        <end position="533"/>
    </location>
</feature>
<feature type="compositionally biased region" description="Basic and acidic residues" evidence="1">
    <location>
        <begin position="506"/>
        <end position="518"/>
    </location>
</feature>
<dbReference type="SUPFAM" id="SSF50630">
    <property type="entry name" value="Acid proteases"/>
    <property type="match status" value="1"/>
</dbReference>
<feature type="compositionally biased region" description="Polar residues" evidence="1">
    <location>
        <begin position="52"/>
        <end position="66"/>
    </location>
</feature>
<proteinExistence type="predicted"/>
<feature type="compositionally biased region" description="Low complexity" evidence="1">
    <location>
        <begin position="24"/>
        <end position="34"/>
    </location>
</feature>
<dbReference type="OrthoDB" id="10485428at2759"/>
<gene>
    <name evidence="2" type="ORF">PSTG_17093</name>
</gene>
<reference evidence="3" key="1">
    <citation type="submission" date="2014-03" db="EMBL/GenBank/DDBJ databases">
        <title>The Genome Sequence of Puccinia striiformis f. sp. tritici PST-78.</title>
        <authorList>
            <consortium name="The Broad Institute Genome Sequencing Platform"/>
            <person name="Cuomo C."/>
            <person name="Hulbert S."/>
            <person name="Chen X."/>
            <person name="Walker B."/>
            <person name="Young S.K."/>
            <person name="Zeng Q."/>
            <person name="Gargeya S."/>
            <person name="Fitzgerald M."/>
            <person name="Haas B."/>
            <person name="Abouelleil A."/>
            <person name="Alvarado L."/>
            <person name="Arachchi H.M."/>
            <person name="Berlin A.M."/>
            <person name="Chapman S.B."/>
            <person name="Goldberg J."/>
            <person name="Griggs A."/>
            <person name="Gujja S."/>
            <person name="Hansen M."/>
            <person name="Howarth C."/>
            <person name="Imamovic A."/>
            <person name="Larimer J."/>
            <person name="McCowan C."/>
            <person name="Montmayeur A."/>
            <person name="Murphy C."/>
            <person name="Neiman D."/>
            <person name="Pearson M."/>
            <person name="Priest M."/>
            <person name="Roberts A."/>
            <person name="Saif S."/>
            <person name="Shea T."/>
            <person name="Sisk P."/>
            <person name="Sykes S."/>
            <person name="Wortman J."/>
            <person name="Nusbaum C."/>
            <person name="Birren B."/>
        </authorList>
    </citation>
    <scope>NUCLEOTIDE SEQUENCE [LARGE SCALE GENOMIC DNA]</scope>
    <source>
        <strain evidence="3">race PST-78</strain>
    </source>
</reference>
<evidence type="ECO:0000313" key="2">
    <source>
        <dbReference type="EMBL" id="KNE89452.1"/>
    </source>
</evidence>
<dbReference type="EMBL" id="AJIL01000359">
    <property type="protein sequence ID" value="KNE89452.1"/>
    <property type="molecule type" value="Genomic_DNA"/>
</dbReference>
<feature type="compositionally biased region" description="Polar residues" evidence="1">
    <location>
        <begin position="304"/>
        <end position="324"/>
    </location>
</feature>